<evidence type="ECO:0000256" key="1">
    <source>
        <dbReference type="ARBA" id="ARBA00022737"/>
    </source>
</evidence>
<keyword evidence="1" id="KW-0677">Repeat</keyword>
<dbReference type="Pfam" id="PF00169">
    <property type="entry name" value="PH"/>
    <property type="match status" value="2"/>
</dbReference>
<dbReference type="CDD" id="cd14473">
    <property type="entry name" value="FERM_B-lobe"/>
    <property type="match status" value="1"/>
</dbReference>
<evidence type="ECO:0000256" key="2">
    <source>
        <dbReference type="ARBA" id="ARBA00023054"/>
    </source>
</evidence>
<proteinExistence type="predicted"/>
<dbReference type="InterPro" id="IPR014352">
    <property type="entry name" value="FERM/acyl-CoA-bd_prot_sf"/>
</dbReference>
<feature type="region of interest" description="Disordered" evidence="4">
    <location>
        <begin position="433"/>
        <end position="499"/>
    </location>
</feature>
<dbReference type="Gene3D" id="1.25.40.530">
    <property type="entry name" value="MyTH4 domain"/>
    <property type="match status" value="1"/>
</dbReference>
<feature type="compositionally biased region" description="Basic and acidic residues" evidence="4">
    <location>
        <begin position="86"/>
        <end position="101"/>
    </location>
</feature>
<reference evidence="9" key="1">
    <citation type="submission" date="2025-08" db="UniProtKB">
        <authorList>
            <consortium name="RefSeq"/>
        </authorList>
    </citation>
    <scope>IDENTIFICATION</scope>
    <source>
        <tissue evidence="9">Muscle</tissue>
    </source>
</reference>
<dbReference type="SUPFAM" id="SSF47031">
    <property type="entry name" value="Second domain of FERM"/>
    <property type="match status" value="1"/>
</dbReference>
<feature type="domain" description="MyTH4" evidence="7">
    <location>
        <begin position="803"/>
        <end position="1004"/>
    </location>
</feature>
<feature type="region of interest" description="Disordered" evidence="4">
    <location>
        <begin position="79"/>
        <end position="122"/>
    </location>
</feature>
<dbReference type="InterPro" id="IPR000299">
    <property type="entry name" value="FERM_domain"/>
</dbReference>
<dbReference type="PANTHER" id="PTHR22903:SF8">
    <property type="entry name" value="MAX-1A"/>
    <property type="match status" value="1"/>
</dbReference>
<evidence type="ECO:0000259" key="6">
    <source>
        <dbReference type="PROSITE" id="PS50057"/>
    </source>
</evidence>
<dbReference type="PROSITE" id="PS51016">
    <property type="entry name" value="MYTH4"/>
    <property type="match status" value="1"/>
</dbReference>
<feature type="domain" description="PH" evidence="5">
    <location>
        <begin position="554"/>
        <end position="648"/>
    </location>
</feature>
<dbReference type="SMART" id="SM00233">
    <property type="entry name" value="PH"/>
    <property type="match status" value="2"/>
</dbReference>
<feature type="compositionally biased region" description="Basic and acidic residues" evidence="4">
    <location>
        <begin position="545"/>
        <end position="554"/>
    </location>
</feature>
<dbReference type="InterPro" id="IPR029071">
    <property type="entry name" value="Ubiquitin-like_domsf"/>
</dbReference>
<evidence type="ECO:0000256" key="3">
    <source>
        <dbReference type="SAM" id="Coils"/>
    </source>
</evidence>
<keyword evidence="2 3" id="KW-0175">Coiled coil</keyword>
<dbReference type="InterPro" id="IPR011993">
    <property type="entry name" value="PH-like_dom_sf"/>
</dbReference>
<dbReference type="Pfam" id="PF00784">
    <property type="entry name" value="MyTH4"/>
    <property type="match status" value="2"/>
</dbReference>
<feature type="domain" description="FERM" evidence="6">
    <location>
        <begin position="1015"/>
        <end position="1259"/>
    </location>
</feature>
<feature type="compositionally biased region" description="Polar residues" evidence="4">
    <location>
        <begin position="903"/>
        <end position="916"/>
    </location>
</feature>
<sequence>MAVCGNFMASQLLWNKTFLKKLRVQDAKQVEAKAAKIKEWVTNKLKDLEEQNQHLREQNEKCNEQLELLKNRLVQLGQVNQQSTAKQKDRGSTEDSSRGSYEDDVLPSETPEPSSPTTVKSIELPPDVFTLSESDVNHATYAVVDYSKKKSRIRSTPPRVAIERKKYDFIELDGESSTFVNDIRSELDRRLNFQLDSDQVVIDTMTPLAPHCFPKHVGAQNLINSTGDNHGKPANVDQKKAPVPLPRHRVTTKHVQEGRGSLHSSSSRSGSPASPHVGAKSNQSKSSTATYGSLDRKLAGHRKLVLTEFRGNERRRTAKTDDELHDYAEIYTPSGDIHYPPPLVHHGEEEDDLRPPTPPLHRCPSWESKIYEIAASGINVSSDSLLAATTTTTTMGSPNNLGKCCGEPQSSSGFTDLNIPVYATVKGRASQIRPVPFSGESSDSSDNEDARVTVTTASSHTTSGETESSASTGSPGKGGRTANNASPFPARHSCTSPLKPVTREISSESVLSDDYAIPPDALSTDAFSLDSMEPHSFKTPPVSESPKKERTKDSLEKSGYLTKLGGKFKTWRKRWFVLKNGVLSYYKSENDVNRKPQGQITLNELCRVNRAEGAATFELCTEKRTYYLTADSATTMEEWIRVLQNVLRRHATRLLLSKEENKPTIEGWLTKVKHGHSRRCWCVLIGRMFLYFKTPNDTTPMGQITMRDSRVEEVLHVSDSDEEEEEEMMSRSEFTVGIFPNHQGPTYLLMTSKQEMDAWLYHLTVVSSGENLAGTQYEQLIARLMEVDGDENSVIWRHPLLLYSKENIPQPLTTLPSDLLQAEAVKLFKSIQLFISVPLDTSGIDYHVALAQNALLQCLTAPELQNELFCQLVKQTSRHSSQKLGVQQLLLCATQSLFLCDSSSTERTSPTCTTPPDRSHSAESKLNPAPFVFVQAWQLLALAIPLFVPKNRTLWYLRAHLERNADSSTEPGRYAAFCQRALERALLNSGRECQPSRMEVLSILLKNPFHHCLPHSIPVHFLNGTYQVVGFDGSSTVEEFIQTINAESGIRDCVQSGFALFTDDPIDKELEHCLQNSAKLCDVISKWEQALREGHLGKFETTKVVKLTYKNRLCFHQLLKAETDKERLLTAYHVNEEVVQSRFPLSPDLALELAALMAQIEFGDFDGEKARGSGVPHGNPEYQLQQVVDRFFSQRYKDAMTEKQLQETIRDKWVTLKGRTVLDCVRIYLNCARKWPLCGAKLFSSKVNTYFCLTQERIK</sequence>
<dbReference type="Gene3D" id="1.20.80.10">
    <property type="match status" value="1"/>
</dbReference>
<dbReference type="InterPro" id="IPR019749">
    <property type="entry name" value="Band_41_domain"/>
</dbReference>
<dbReference type="InterPro" id="IPR001849">
    <property type="entry name" value="PH_domain"/>
</dbReference>
<dbReference type="Gene3D" id="2.30.29.30">
    <property type="entry name" value="Pleckstrin-homology domain (PH domain)/Phosphotyrosine-binding domain (PTB)"/>
    <property type="match status" value="2"/>
</dbReference>
<gene>
    <name evidence="9" type="primary">LOC106468107</name>
</gene>
<dbReference type="PROSITE" id="PS50003">
    <property type="entry name" value="PH_DOMAIN"/>
    <property type="match status" value="2"/>
</dbReference>
<feature type="domain" description="PH" evidence="5">
    <location>
        <begin position="662"/>
        <end position="768"/>
    </location>
</feature>
<feature type="compositionally biased region" description="Low complexity" evidence="4">
    <location>
        <begin position="452"/>
        <end position="474"/>
    </location>
</feature>
<evidence type="ECO:0000259" key="7">
    <source>
        <dbReference type="PROSITE" id="PS51016"/>
    </source>
</evidence>
<keyword evidence="8" id="KW-1185">Reference proteome</keyword>
<dbReference type="PROSITE" id="PS50057">
    <property type="entry name" value="FERM_3"/>
    <property type="match status" value="1"/>
</dbReference>
<protein>
    <submittedName>
        <fullName evidence="9">Uncharacterized protein CG43867-like</fullName>
    </submittedName>
</protein>
<dbReference type="SMART" id="SM00139">
    <property type="entry name" value="MyTH4"/>
    <property type="match status" value="1"/>
</dbReference>
<evidence type="ECO:0000256" key="4">
    <source>
        <dbReference type="SAM" id="MobiDB-lite"/>
    </source>
</evidence>
<feature type="region of interest" description="Disordered" evidence="4">
    <location>
        <begin position="223"/>
        <end position="295"/>
    </location>
</feature>
<dbReference type="Pfam" id="PF00373">
    <property type="entry name" value="FERM_M"/>
    <property type="match status" value="1"/>
</dbReference>
<name>A0ABM1T8B1_LIMPO</name>
<dbReference type="CDD" id="cd13282">
    <property type="entry name" value="PH1_PLEKHH1_PLEKHH2"/>
    <property type="match status" value="1"/>
</dbReference>
<organism evidence="8 9">
    <name type="scientific">Limulus polyphemus</name>
    <name type="common">Atlantic horseshoe crab</name>
    <dbReference type="NCBI Taxonomy" id="6850"/>
    <lineage>
        <taxon>Eukaryota</taxon>
        <taxon>Metazoa</taxon>
        <taxon>Ecdysozoa</taxon>
        <taxon>Arthropoda</taxon>
        <taxon>Chelicerata</taxon>
        <taxon>Merostomata</taxon>
        <taxon>Xiphosura</taxon>
        <taxon>Limulidae</taxon>
        <taxon>Limulus</taxon>
    </lineage>
</organism>
<evidence type="ECO:0000259" key="5">
    <source>
        <dbReference type="PROSITE" id="PS50003"/>
    </source>
</evidence>
<evidence type="ECO:0000313" key="9">
    <source>
        <dbReference type="RefSeq" id="XP_022252117.1"/>
    </source>
</evidence>
<dbReference type="CDD" id="cd17094">
    <property type="entry name" value="FERM_F1_Max1_like"/>
    <property type="match status" value="1"/>
</dbReference>
<dbReference type="Gene3D" id="3.10.20.90">
    <property type="entry name" value="Phosphatidylinositol 3-kinase Catalytic Subunit, Chain A, domain 1"/>
    <property type="match status" value="1"/>
</dbReference>
<dbReference type="RefSeq" id="XP_022252117.1">
    <property type="nucleotide sequence ID" value="XM_022396409.1"/>
</dbReference>
<dbReference type="InterPro" id="IPR035963">
    <property type="entry name" value="FERM_2"/>
</dbReference>
<dbReference type="SMART" id="SM00295">
    <property type="entry name" value="B41"/>
    <property type="match status" value="1"/>
</dbReference>
<feature type="compositionally biased region" description="Low complexity" evidence="4">
    <location>
        <begin position="107"/>
        <end position="118"/>
    </location>
</feature>
<feature type="compositionally biased region" description="Polar residues" evidence="4">
    <location>
        <begin position="280"/>
        <end position="291"/>
    </location>
</feature>
<feature type="compositionally biased region" description="Low complexity" evidence="4">
    <location>
        <begin position="259"/>
        <end position="276"/>
    </location>
</feature>
<feature type="region of interest" description="Disordered" evidence="4">
    <location>
        <begin position="903"/>
        <end position="923"/>
    </location>
</feature>
<dbReference type="SUPFAM" id="SSF54236">
    <property type="entry name" value="Ubiquitin-like"/>
    <property type="match status" value="1"/>
</dbReference>
<dbReference type="Proteomes" id="UP000694941">
    <property type="component" value="Unplaced"/>
</dbReference>
<accession>A0ABM1T8B1</accession>
<dbReference type="InterPro" id="IPR038185">
    <property type="entry name" value="MyTH4_dom_sf"/>
</dbReference>
<dbReference type="Pfam" id="PF21989">
    <property type="entry name" value="RA_2"/>
    <property type="match status" value="1"/>
</dbReference>
<feature type="region of interest" description="Disordered" evidence="4">
    <location>
        <begin position="531"/>
        <end position="554"/>
    </location>
</feature>
<dbReference type="GeneID" id="106468107"/>
<feature type="coiled-coil region" evidence="3">
    <location>
        <begin position="38"/>
        <end position="79"/>
    </location>
</feature>
<dbReference type="SUPFAM" id="SSF50729">
    <property type="entry name" value="PH domain-like"/>
    <property type="match status" value="2"/>
</dbReference>
<evidence type="ECO:0000313" key="8">
    <source>
        <dbReference type="Proteomes" id="UP000694941"/>
    </source>
</evidence>
<dbReference type="InterPro" id="IPR019748">
    <property type="entry name" value="FERM_central"/>
</dbReference>
<dbReference type="InterPro" id="IPR000857">
    <property type="entry name" value="MyTH4_dom"/>
</dbReference>
<dbReference type="PANTHER" id="PTHR22903">
    <property type="entry name" value="PLEKHH PROTEIN"/>
    <property type="match status" value="1"/>
</dbReference>